<keyword evidence="4 13" id="KW-0808">Transferase</keyword>
<dbReference type="PROSITE" id="PS00447">
    <property type="entry name" value="DNA_POLYMERASE_A"/>
    <property type="match status" value="1"/>
</dbReference>
<dbReference type="Pfam" id="PF00476">
    <property type="entry name" value="DNA_pol_A"/>
    <property type="match status" value="1"/>
</dbReference>
<dbReference type="InterPro" id="IPR025048">
    <property type="entry name" value="DUF3987"/>
</dbReference>
<dbReference type="InterPro" id="IPR036397">
    <property type="entry name" value="RNaseH_sf"/>
</dbReference>
<proteinExistence type="inferred from homology"/>
<evidence type="ECO:0000256" key="2">
    <source>
        <dbReference type="ARBA" id="ARBA00012417"/>
    </source>
</evidence>
<dbReference type="GO" id="GO:0006302">
    <property type="term" value="P:double-strand break repair"/>
    <property type="evidence" value="ECO:0007669"/>
    <property type="project" value="TreeGrafter"/>
</dbReference>
<keyword evidence="5 13" id="KW-0548">Nucleotidyltransferase</keyword>
<comment type="similarity">
    <text evidence="1">Belongs to the DNA polymerase type-A family.</text>
</comment>
<feature type="compositionally biased region" description="Low complexity" evidence="10">
    <location>
        <begin position="598"/>
        <end position="610"/>
    </location>
</feature>
<evidence type="ECO:0000256" key="7">
    <source>
        <dbReference type="ARBA" id="ARBA00022932"/>
    </source>
</evidence>
<evidence type="ECO:0000313" key="14">
    <source>
        <dbReference type="Proteomes" id="UP000503447"/>
    </source>
</evidence>
<dbReference type="GO" id="GO:0008408">
    <property type="term" value="F:3'-5' exonuclease activity"/>
    <property type="evidence" value="ECO:0007669"/>
    <property type="project" value="InterPro"/>
</dbReference>
<dbReference type="AlphaFoldDB" id="A0A6M5YXE2"/>
<evidence type="ECO:0000256" key="1">
    <source>
        <dbReference type="ARBA" id="ARBA00007705"/>
    </source>
</evidence>
<evidence type="ECO:0000256" key="6">
    <source>
        <dbReference type="ARBA" id="ARBA00022705"/>
    </source>
</evidence>
<dbReference type="Gene3D" id="1.10.150.20">
    <property type="entry name" value="5' to 3' exonuclease, C-terminal subdomain"/>
    <property type="match status" value="1"/>
</dbReference>
<feature type="compositionally biased region" description="Basic and acidic residues" evidence="10">
    <location>
        <begin position="561"/>
        <end position="570"/>
    </location>
</feature>
<accession>A0A6M5YXE2</accession>
<dbReference type="Gene3D" id="3.30.70.370">
    <property type="match status" value="1"/>
</dbReference>
<evidence type="ECO:0000256" key="3">
    <source>
        <dbReference type="ARBA" id="ARBA00020311"/>
    </source>
</evidence>
<evidence type="ECO:0000256" key="8">
    <source>
        <dbReference type="ARBA" id="ARBA00023125"/>
    </source>
</evidence>
<dbReference type="KEGG" id="ftj:FTUN_5760"/>
<dbReference type="CDD" id="cd06142">
    <property type="entry name" value="RNaseD_exo"/>
    <property type="match status" value="1"/>
</dbReference>
<keyword evidence="6" id="KW-0235">DNA replication</keyword>
<dbReference type="Proteomes" id="UP000503447">
    <property type="component" value="Chromosome"/>
</dbReference>
<keyword evidence="7" id="KW-0239">DNA-directed DNA polymerase</keyword>
<dbReference type="InterPro" id="IPR002562">
    <property type="entry name" value="3'-5'_exonuclease_dom"/>
</dbReference>
<dbReference type="SMART" id="SM00482">
    <property type="entry name" value="POLAc"/>
    <property type="match status" value="1"/>
</dbReference>
<reference evidence="14" key="1">
    <citation type="submission" date="2020-05" db="EMBL/GenBank/DDBJ databases">
        <title>Frigoriglobus tundricola gen. nov., sp. nov., a psychrotolerant cellulolytic planctomycete of the family Gemmataceae with two divergent copies of 16S rRNA gene.</title>
        <authorList>
            <person name="Kulichevskaya I.S."/>
            <person name="Ivanova A.A."/>
            <person name="Naumoff D.G."/>
            <person name="Beletsky A.V."/>
            <person name="Rijpstra W.I.C."/>
            <person name="Sinninghe Damste J.S."/>
            <person name="Mardanov A.V."/>
            <person name="Ravin N.V."/>
            <person name="Dedysh S.N."/>
        </authorList>
    </citation>
    <scope>NUCLEOTIDE SEQUENCE [LARGE SCALE GENOMIC DNA]</scope>
    <source>
        <strain evidence="14">PL17</strain>
    </source>
</reference>
<dbReference type="Pfam" id="PF13148">
    <property type="entry name" value="DUF3987"/>
    <property type="match status" value="1"/>
</dbReference>
<sequence>MTLLGAHGAAVVGAVTDGLGVPPTAPRVVFGDGRRYETAPVPPERYAPIPEFVPFPTDCLPAPWSAFVREGAAALKCDASLIALPLLAVLAGAVGNTRRAHLGGEWFEPAVLWTCPVAESGGMKTAAANLSLDLVRARQKRLVKAHTDALTEYKRNRKAFKDSDGAGDEPEKPNLERVVVADVTVEKLAGLHDDNRRGLLVARDELAGWFGSFTKYKGGGGTDEPNWLSMHRADAIIYDRKTGDKTQVFVPHAATSITGGIQPGVLKRLASHALFESGLVARIIFAMPPRTPKTWSDDAISAATRDAAQRSLDALFALQSAPDADGDGCPVVVPLAPAAQARLKRFVNAWGLRQFEAEGARAAVLAKLEALPGRFALVRHLVRTAGTPSGAPPGSEWGVPPSAAPIGLDDLEAGIRLAEWCAHEAERVYALLAESAAESEVRKLAELVARIAARNEGRVTVRTFQRSNQRKYTTPELARADLQKLVALDLGTWEPAPERPAGGWQPTYFVPAPRPCVTRDTSYTRPGEEDDSGDGGTCDTRPGGPDPSPGPELAPGTVKSDSTEACDRGAEGWGEQEYEVSRVTQDRTTENRRHDHPAPAGAECPAPEGPSVTPVPAPHVITTAAGVGTLVDALTGWAGPIGLDTETTGLDPRTDRVRLIQVAVGEDVAVVDVFALANPRGDLAPLFAALAGKEIVGHNAQFDLRFLSPLGFVPGRVFDTMLASRVRHAGRRDGTGARLKHGLGDVVARELGRELDKDHQASDWSGRLTAAQIRYAADDAAVLVPLASALKEKLAAADLSAIAETEMRALPGIAWAAPVAVDVPAWLALADAAGAERARLADAMDALAPNPAGLPGMETRNWDSPQQVKDAFAQVGVSVDATDDDTLAGVNHPLAGLLRAYRGCAKRVGTYGRAWVEAHAAGGAVLPSWNQLGAESGRMSCSDPNLQQIPRGSEYRRCFVARPGCVLVKADYSQIELRIAAKVADEAVMIAAYRDGRDLHTLTAARVLGKPEAAVTKADRQLAKAVNFGLLYGMGWKGLRQYAQANYGVTLTDAQARSYRDAFFTAYPALRAWHARVGADVTARFRADPTGTHEVRTLGGRRRVLPVAKRSADGALYANKQDALNTPVQGTGADGLKAAIALLWERRAECPAAVPVLFCHDEIVIEAPEADAPAAADWLRGCMVEALEETIAPVAVEVEVTIGQTWVG</sequence>
<evidence type="ECO:0000259" key="12">
    <source>
        <dbReference type="SMART" id="SM00482"/>
    </source>
</evidence>
<dbReference type="InterPro" id="IPR001098">
    <property type="entry name" value="DNA-dir_DNA_pol_A_palm_dom"/>
</dbReference>
<dbReference type="PRINTS" id="PR00868">
    <property type="entry name" value="DNAPOLI"/>
</dbReference>
<keyword evidence="14" id="KW-1185">Reference proteome</keyword>
<dbReference type="SUPFAM" id="SSF56672">
    <property type="entry name" value="DNA/RNA polymerases"/>
    <property type="match status" value="1"/>
</dbReference>
<dbReference type="InterPro" id="IPR019760">
    <property type="entry name" value="DNA-dir_DNA_pol_A_CS"/>
</dbReference>
<dbReference type="GO" id="GO:0006261">
    <property type="term" value="P:DNA-templated DNA replication"/>
    <property type="evidence" value="ECO:0007669"/>
    <property type="project" value="InterPro"/>
</dbReference>
<dbReference type="EC" id="2.7.7.7" evidence="2"/>
<feature type="region of interest" description="Disordered" evidence="10">
    <location>
        <begin position="497"/>
        <end position="611"/>
    </location>
</feature>
<dbReference type="Pfam" id="PF01612">
    <property type="entry name" value="DNA_pol_A_exo1"/>
    <property type="match status" value="1"/>
</dbReference>
<dbReference type="SMART" id="SM00474">
    <property type="entry name" value="35EXOc"/>
    <property type="match status" value="1"/>
</dbReference>
<gene>
    <name evidence="13" type="ORF">FTUN_5760</name>
</gene>
<dbReference type="InterPro" id="IPR012337">
    <property type="entry name" value="RNaseH-like_sf"/>
</dbReference>
<dbReference type="InterPro" id="IPR043502">
    <property type="entry name" value="DNA/RNA_pol_sf"/>
</dbReference>
<evidence type="ECO:0000256" key="5">
    <source>
        <dbReference type="ARBA" id="ARBA00022695"/>
    </source>
</evidence>
<dbReference type="SUPFAM" id="SSF53098">
    <property type="entry name" value="Ribonuclease H-like"/>
    <property type="match status" value="1"/>
</dbReference>
<comment type="catalytic activity">
    <reaction evidence="9">
        <text>DNA(n) + a 2'-deoxyribonucleoside 5'-triphosphate = DNA(n+1) + diphosphate</text>
        <dbReference type="Rhea" id="RHEA:22508"/>
        <dbReference type="Rhea" id="RHEA-COMP:17339"/>
        <dbReference type="Rhea" id="RHEA-COMP:17340"/>
        <dbReference type="ChEBI" id="CHEBI:33019"/>
        <dbReference type="ChEBI" id="CHEBI:61560"/>
        <dbReference type="ChEBI" id="CHEBI:173112"/>
        <dbReference type="EC" id="2.7.7.7"/>
    </reaction>
</comment>
<evidence type="ECO:0000313" key="13">
    <source>
        <dbReference type="EMBL" id="QJW98180.1"/>
    </source>
</evidence>
<protein>
    <recommendedName>
        <fullName evidence="3">DNA polymerase I</fullName>
        <ecNumber evidence="2">2.7.7.7</ecNumber>
    </recommendedName>
</protein>
<organism evidence="13 14">
    <name type="scientific">Frigoriglobus tundricola</name>
    <dbReference type="NCBI Taxonomy" id="2774151"/>
    <lineage>
        <taxon>Bacteria</taxon>
        <taxon>Pseudomonadati</taxon>
        <taxon>Planctomycetota</taxon>
        <taxon>Planctomycetia</taxon>
        <taxon>Gemmatales</taxon>
        <taxon>Gemmataceae</taxon>
        <taxon>Frigoriglobus</taxon>
    </lineage>
</organism>
<evidence type="ECO:0000256" key="10">
    <source>
        <dbReference type="SAM" id="MobiDB-lite"/>
    </source>
</evidence>
<evidence type="ECO:0000256" key="9">
    <source>
        <dbReference type="ARBA" id="ARBA00049244"/>
    </source>
</evidence>
<dbReference type="PANTHER" id="PTHR10133:SF27">
    <property type="entry name" value="DNA POLYMERASE NU"/>
    <property type="match status" value="1"/>
</dbReference>
<evidence type="ECO:0000259" key="11">
    <source>
        <dbReference type="SMART" id="SM00474"/>
    </source>
</evidence>
<dbReference type="EMBL" id="CP053452">
    <property type="protein sequence ID" value="QJW98180.1"/>
    <property type="molecule type" value="Genomic_DNA"/>
</dbReference>
<dbReference type="RefSeq" id="WP_171473412.1">
    <property type="nucleotide sequence ID" value="NZ_CP053452.2"/>
</dbReference>
<feature type="domain" description="DNA-directed DNA polymerase family A palm" evidence="12">
    <location>
        <begin position="952"/>
        <end position="1171"/>
    </location>
</feature>
<feature type="compositionally biased region" description="Basic and acidic residues" evidence="10">
    <location>
        <begin position="584"/>
        <end position="597"/>
    </location>
</feature>
<evidence type="ECO:0000256" key="4">
    <source>
        <dbReference type="ARBA" id="ARBA00022679"/>
    </source>
</evidence>
<feature type="domain" description="3'-5' exonuclease" evidence="11">
    <location>
        <begin position="618"/>
        <end position="795"/>
    </location>
</feature>
<dbReference type="GO" id="GO:0003677">
    <property type="term" value="F:DNA binding"/>
    <property type="evidence" value="ECO:0007669"/>
    <property type="project" value="UniProtKB-KW"/>
</dbReference>
<name>A0A6M5YXE2_9BACT</name>
<dbReference type="PANTHER" id="PTHR10133">
    <property type="entry name" value="DNA POLYMERASE I"/>
    <property type="match status" value="1"/>
</dbReference>
<dbReference type="InterPro" id="IPR002298">
    <property type="entry name" value="DNA_polymerase_A"/>
</dbReference>
<dbReference type="GO" id="GO:0003887">
    <property type="term" value="F:DNA-directed DNA polymerase activity"/>
    <property type="evidence" value="ECO:0007669"/>
    <property type="project" value="UniProtKB-KW"/>
</dbReference>
<keyword evidence="8" id="KW-0238">DNA-binding</keyword>
<dbReference type="Gene3D" id="3.30.420.10">
    <property type="entry name" value="Ribonuclease H-like superfamily/Ribonuclease H"/>
    <property type="match status" value="1"/>
</dbReference>